<organism evidence="1 2">
    <name type="scientific">Paenibacillus terricola</name>
    <dbReference type="NCBI Taxonomy" id="2763503"/>
    <lineage>
        <taxon>Bacteria</taxon>
        <taxon>Bacillati</taxon>
        <taxon>Bacillota</taxon>
        <taxon>Bacilli</taxon>
        <taxon>Bacillales</taxon>
        <taxon>Paenibacillaceae</taxon>
        <taxon>Paenibacillus</taxon>
    </lineage>
</organism>
<accession>A0ABR8MW89</accession>
<dbReference type="RefSeq" id="WP_191204457.1">
    <property type="nucleotide sequence ID" value="NZ_JACXZA010000003.1"/>
</dbReference>
<reference evidence="1 2" key="1">
    <citation type="submission" date="2020-09" db="EMBL/GenBank/DDBJ databases">
        <title>Paenibacillus sp. strain PR3 16S rRNA gene Genome sequencing and assembly.</title>
        <authorList>
            <person name="Kim J."/>
        </authorList>
    </citation>
    <scope>NUCLEOTIDE SEQUENCE [LARGE SCALE GENOMIC DNA]</scope>
    <source>
        <strain evidence="1 2">PR3</strain>
    </source>
</reference>
<dbReference type="EMBL" id="JACXZA010000003">
    <property type="protein sequence ID" value="MBD3920218.1"/>
    <property type="molecule type" value="Genomic_DNA"/>
</dbReference>
<dbReference type="Proteomes" id="UP000609346">
    <property type="component" value="Unassembled WGS sequence"/>
</dbReference>
<protein>
    <submittedName>
        <fullName evidence="1">Uncharacterized protein</fullName>
    </submittedName>
</protein>
<sequence>MLKWVSWFKEYEDRLEAIVSGTYDIGWGFQEVLADLHAQLDGTGEN</sequence>
<comment type="caution">
    <text evidence="1">The sequence shown here is derived from an EMBL/GenBank/DDBJ whole genome shotgun (WGS) entry which is preliminary data.</text>
</comment>
<keyword evidence="2" id="KW-1185">Reference proteome</keyword>
<evidence type="ECO:0000313" key="1">
    <source>
        <dbReference type="EMBL" id="MBD3920218.1"/>
    </source>
</evidence>
<gene>
    <name evidence="1" type="ORF">H8B09_15740</name>
</gene>
<evidence type="ECO:0000313" key="2">
    <source>
        <dbReference type="Proteomes" id="UP000609346"/>
    </source>
</evidence>
<proteinExistence type="predicted"/>
<name>A0ABR8MW89_9BACL</name>